<dbReference type="AlphaFoldDB" id="A0A6N2ZM33"/>
<sequence>MLCEKCKTNMIHVCENSVQGWSCPVCGWGTLTTYIDKIHQDMTEYSICTKSITNIDKDKIKVISKIAGVNYIVAKQMLEKEGICILKAKAVDIKKAICELENVNIPFEVIPEFNYC</sequence>
<name>A0A6N2ZM33_9FIRM</name>
<dbReference type="EMBL" id="CACRUM010000021">
    <property type="protein sequence ID" value="VYT79723.1"/>
    <property type="molecule type" value="Genomic_DNA"/>
</dbReference>
<evidence type="ECO:0000313" key="1">
    <source>
        <dbReference type="EMBL" id="VYT79723.1"/>
    </source>
</evidence>
<accession>A0A6N2ZM33</accession>
<protein>
    <submittedName>
        <fullName evidence="1">Uncharacterized protein</fullName>
    </submittedName>
</protein>
<organism evidence="1">
    <name type="scientific">Roseburia intestinalis</name>
    <dbReference type="NCBI Taxonomy" id="166486"/>
    <lineage>
        <taxon>Bacteria</taxon>
        <taxon>Bacillati</taxon>
        <taxon>Bacillota</taxon>
        <taxon>Clostridia</taxon>
        <taxon>Lachnospirales</taxon>
        <taxon>Lachnospiraceae</taxon>
        <taxon>Roseburia</taxon>
    </lineage>
</organism>
<proteinExistence type="predicted"/>
<dbReference type="RefSeq" id="WP_243096767.1">
    <property type="nucleotide sequence ID" value="NZ_CACRUM010000021.1"/>
</dbReference>
<dbReference type="GeneID" id="71454207"/>
<gene>
    <name evidence="1" type="ORF">RILFYP67_00326</name>
</gene>
<reference evidence="1" key="1">
    <citation type="submission" date="2019-11" db="EMBL/GenBank/DDBJ databases">
        <authorList>
            <person name="Feng L."/>
        </authorList>
    </citation>
    <scope>NUCLEOTIDE SEQUENCE</scope>
    <source>
        <strain evidence="1">RintestinalisLFYP67</strain>
    </source>
</reference>